<dbReference type="Proteomes" id="UP001150941">
    <property type="component" value="Unassembled WGS sequence"/>
</dbReference>
<comment type="caution">
    <text evidence="9">The sequence shown here is derived from an EMBL/GenBank/DDBJ whole genome shotgun (WGS) entry which is preliminary data.</text>
</comment>
<keyword evidence="3 7" id="KW-0288">FMN</keyword>
<dbReference type="FunFam" id="3.20.20.70:FF:000132">
    <property type="entry name" value="FMN dependent dehydrogenase"/>
    <property type="match status" value="1"/>
</dbReference>
<dbReference type="GO" id="GO:0016491">
    <property type="term" value="F:oxidoreductase activity"/>
    <property type="evidence" value="ECO:0007669"/>
    <property type="project" value="UniProtKB-KW"/>
</dbReference>
<evidence type="ECO:0000256" key="1">
    <source>
        <dbReference type="ARBA" id="ARBA00001917"/>
    </source>
</evidence>
<feature type="binding site" evidence="7">
    <location>
        <position position="140"/>
    </location>
    <ligand>
        <name>FMN</name>
        <dbReference type="ChEBI" id="CHEBI:58210"/>
    </ligand>
</feature>
<dbReference type="PROSITE" id="PS51349">
    <property type="entry name" value="FMN_HYDROXY_ACID_DH_2"/>
    <property type="match status" value="1"/>
</dbReference>
<name>A0A9W9TMD7_9EURO</name>
<feature type="binding site" evidence="7">
    <location>
        <begin position="361"/>
        <end position="362"/>
    </location>
    <ligand>
        <name>FMN</name>
        <dbReference type="ChEBI" id="CHEBI:58210"/>
    </ligand>
</feature>
<evidence type="ECO:0000259" key="8">
    <source>
        <dbReference type="PROSITE" id="PS51349"/>
    </source>
</evidence>
<dbReference type="PANTHER" id="PTHR10578">
    <property type="entry name" value="S -2-HYDROXY-ACID OXIDASE-RELATED"/>
    <property type="match status" value="1"/>
</dbReference>
<sequence>MSDPNNPNIKIRSTPQWSLYRRELFWNTNNGQYPLFNTDPAEVEKLAKQKLSQTGWYYSACNAGMSLTHLANRQAFYRHRIIPRTLVDTNLRDTVAEIFGHRVSAPIGFAPIGINRIYHPTGELSVAKVAQELNLPYCLSSAGSYSIEDVGKANGNGPRFFQLYQSHDDEQALSMMQRAWDSGFDACMLTTDTWSLAWRHNDVFTGNYAFYHDHGAGDIALNDPVFLKRLKEANIDPKKNPKEAGAKWIDENIWHGRALTWEKVEWTKQQWKRISGGRPFCLKGIQDVAAAKKCVEMGIDGIVVTNHAGRQVDGAIASLDALEKIVDAVGDKIYVMFDSGVRSAADIFKALALGAKFVFIGRLWVWALSIAGEHGVRHMMKSLLAEFDILMEEAGFQSIDQIDRSAIDSLPNSSNLASEQVQI</sequence>
<dbReference type="EMBL" id="JAPQKS010000005">
    <property type="protein sequence ID" value="KAJ5226445.1"/>
    <property type="molecule type" value="Genomic_DNA"/>
</dbReference>
<accession>A0A9W9TMD7</accession>
<dbReference type="OrthoDB" id="25826at2759"/>
<dbReference type="InterPro" id="IPR000262">
    <property type="entry name" value="FMN-dep_DH"/>
</dbReference>
<dbReference type="SUPFAM" id="SSF51395">
    <property type="entry name" value="FMN-linked oxidoreductases"/>
    <property type="match status" value="1"/>
</dbReference>
<dbReference type="RefSeq" id="XP_058329856.1">
    <property type="nucleotide sequence ID" value="XM_058476966.1"/>
</dbReference>
<feature type="binding site" evidence="7">
    <location>
        <position position="164"/>
    </location>
    <ligand>
        <name>glyoxylate</name>
        <dbReference type="ChEBI" id="CHEBI:36655"/>
    </ligand>
</feature>
<keyword evidence="10" id="KW-1185">Reference proteome</keyword>
<evidence type="ECO:0000313" key="9">
    <source>
        <dbReference type="EMBL" id="KAJ5226445.1"/>
    </source>
</evidence>
<evidence type="ECO:0000256" key="3">
    <source>
        <dbReference type="ARBA" id="ARBA00022643"/>
    </source>
</evidence>
<keyword evidence="4" id="KW-0560">Oxidoreductase</keyword>
<feature type="binding site" evidence="7">
    <location>
        <position position="58"/>
    </location>
    <ligand>
        <name>glyoxylate</name>
        <dbReference type="ChEBI" id="CHEBI:36655"/>
    </ligand>
</feature>
<dbReference type="AlphaFoldDB" id="A0A9W9TMD7"/>
<feature type="binding site" evidence="7">
    <location>
        <position position="283"/>
    </location>
    <ligand>
        <name>FMN</name>
        <dbReference type="ChEBI" id="CHEBI:58210"/>
    </ligand>
</feature>
<feature type="active site" description="Proton acceptor" evidence="6">
    <location>
        <position position="307"/>
    </location>
</feature>
<feature type="binding site" evidence="7">
    <location>
        <begin position="338"/>
        <end position="342"/>
    </location>
    <ligand>
        <name>FMN</name>
        <dbReference type="ChEBI" id="CHEBI:58210"/>
    </ligand>
</feature>
<dbReference type="PIRSF" id="PIRSF000138">
    <property type="entry name" value="Al-hdrx_acd_dh"/>
    <property type="match status" value="1"/>
</dbReference>
<feature type="binding site" evidence="7">
    <location>
        <position position="199"/>
    </location>
    <ligand>
        <name>glyoxylate</name>
        <dbReference type="ChEBI" id="CHEBI:36655"/>
    </ligand>
</feature>
<dbReference type="GeneID" id="83204269"/>
<dbReference type="Pfam" id="PF01070">
    <property type="entry name" value="FMN_dh"/>
    <property type="match status" value="1"/>
</dbReference>
<gene>
    <name evidence="9" type="ORF">N7468_007670</name>
</gene>
<dbReference type="InterPro" id="IPR012133">
    <property type="entry name" value="Alpha-hydoxy_acid_DH_FMN"/>
</dbReference>
<dbReference type="Gene3D" id="3.20.20.70">
    <property type="entry name" value="Aldolase class I"/>
    <property type="match status" value="1"/>
</dbReference>
<feature type="binding site" evidence="7">
    <location>
        <position position="190"/>
    </location>
    <ligand>
        <name>FMN</name>
        <dbReference type="ChEBI" id="CHEBI:58210"/>
    </ligand>
</feature>
<dbReference type="GO" id="GO:0010181">
    <property type="term" value="F:FMN binding"/>
    <property type="evidence" value="ECO:0007669"/>
    <property type="project" value="InterPro"/>
</dbReference>
<evidence type="ECO:0000313" key="10">
    <source>
        <dbReference type="Proteomes" id="UP001150941"/>
    </source>
</evidence>
<dbReference type="InterPro" id="IPR013785">
    <property type="entry name" value="Aldolase_TIM"/>
</dbReference>
<feature type="binding site" evidence="7">
    <location>
        <position position="307"/>
    </location>
    <ligand>
        <name>glyoxylate</name>
        <dbReference type="ChEBI" id="CHEBI:36655"/>
    </ligand>
</feature>
<feature type="binding site" evidence="7">
    <location>
        <position position="162"/>
    </location>
    <ligand>
        <name>FMN</name>
        <dbReference type="ChEBI" id="CHEBI:58210"/>
    </ligand>
</feature>
<evidence type="ECO:0000256" key="5">
    <source>
        <dbReference type="ARBA" id="ARBA00024042"/>
    </source>
</evidence>
<evidence type="ECO:0000256" key="2">
    <source>
        <dbReference type="ARBA" id="ARBA00022630"/>
    </source>
</evidence>
<reference evidence="9" key="1">
    <citation type="submission" date="2022-11" db="EMBL/GenBank/DDBJ databases">
        <authorList>
            <person name="Petersen C."/>
        </authorList>
    </citation>
    <scope>NUCLEOTIDE SEQUENCE</scope>
    <source>
        <strain evidence="9">IBT 19713</strain>
    </source>
</reference>
<feature type="binding site" evidence="7">
    <location>
        <begin position="111"/>
        <end position="113"/>
    </location>
    <ligand>
        <name>FMN</name>
        <dbReference type="ChEBI" id="CHEBI:58210"/>
    </ligand>
</feature>
<proteinExistence type="inferred from homology"/>
<dbReference type="PANTHER" id="PTHR10578:SF75">
    <property type="entry name" value="L-LACTATE DEHYDROGENASE (AFU_ORTHOLOGUE AFUA_4G07050)"/>
    <property type="match status" value="1"/>
</dbReference>
<protein>
    <recommendedName>
        <fullName evidence="8">FMN hydroxy acid dehydrogenase domain-containing protein</fullName>
    </recommendedName>
</protein>
<evidence type="ECO:0000256" key="4">
    <source>
        <dbReference type="ARBA" id="ARBA00023002"/>
    </source>
</evidence>
<organism evidence="9 10">
    <name type="scientific">Penicillium chermesinum</name>
    <dbReference type="NCBI Taxonomy" id="63820"/>
    <lineage>
        <taxon>Eukaryota</taxon>
        <taxon>Fungi</taxon>
        <taxon>Dikarya</taxon>
        <taxon>Ascomycota</taxon>
        <taxon>Pezizomycotina</taxon>
        <taxon>Eurotiomycetes</taxon>
        <taxon>Eurotiomycetidae</taxon>
        <taxon>Eurotiales</taxon>
        <taxon>Aspergillaceae</taxon>
        <taxon>Penicillium</taxon>
    </lineage>
</organism>
<reference evidence="9" key="2">
    <citation type="journal article" date="2023" name="IMA Fungus">
        <title>Comparative genomic study of the Penicillium genus elucidates a diverse pangenome and 15 lateral gene transfer events.</title>
        <authorList>
            <person name="Petersen C."/>
            <person name="Sorensen T."/>
            <person name="Nielsen M.R."/>
            <person name="Sondergaard T.E."/>
            <person name="Sorensen J.L."/>
            <person name="Fitzpatrick D.A."/>
            <person name="Frisvad J.C."/>
            <person name="Nielsen K.L."/>
        </authorList>
    </citation>
    <scope>NUCLEOTIDE SEQUENCE</scope>
    <source>
        <strain evidence="9">IBT 19713</strain>
    </source>
</reference>
<dbReference type="InterPro" id="IPR037396">
    <property type="entry name" value="FMN_HAD"/>
</dbReference>
<comment type="similarity">
    <text evidence="5">Belongs to the FMN-dependent alpha-hydroxy acid dehydrogenase family.</text>
</comment>
<evidence type="ECO:0000256" key="7">
    <source>
        <dbReference type="PIRSR" id="PIRSR000138-2"/>
    </source>
</evidence>
<evidence type="ECO:0000256" key="6">
    <source>
        <dbReference type="PIRSR" id="PIRSR000138-1"/>
    </source>
</evidence>
<feature type="domain" description="FMN hydroxy acid dehydrogenase" evidence="8">
    <location>
        <begin position="32"/>
        <end position="412"/>
    </location>
</feature>
<comment type="cofactor">
    <cofactor evidence="1">
        <name>FMN</name>
        <dbReference type="ChEBI" id="CHEBI:58210"/>
    </cofactor>
</comment>
<feature type="binding site" evidence="7">
    <location>
        <position position="310"/>
    </location>
    <ligand>
        <name>glyoxylate</name>
        <dbReference type="ChEBI" id="CHEBI:36655"/>
    </ligand>
</feature>
<keyword evidence="2 7" id="KW-0285">Flavoprotein</keyword>